<dbReference type="RefSeq" id="WP_183882823.1">
    <property type="nucleotide sequence ID" value="NZ_JACHCD010000001.1"/>
</dbReference>
<comment type="caution">
    <text evidence="3">The sequence shown here is derived from an EMBL/GenBank/DDBJ whole genome shotgun (WGS) entry which is preliminary data.</text>
</comment>
<gene>
    <name evidence="3" type="ORF">HDE68_002834</name>
</gene>
<dbReference type="AlphaFoldDB" id="A0A7W9DZF5"/>
<dbReference type="Pfam" id="PF21012">
    <property type="entry name" value="DUF6850"/>
    <property type="match status" value="1"/>
</dbReference>
<evidence type="ECO:0000256" key="1">
    <source>
        <dbReference type="SAM" id="SignalP"/>
    </source>
</evidence>
<dbReference type="InterPro" id="IPR049236">
    <property type="entry name" value="DUF6850"/>
</dbReference>
<dbReference type="EMBL" id="JACHCE010000004">
    <property type="protein sequence ID" value="MBB5636921.1"/>
    <property type="molecule type" value="Genomic_DNA"/>
</dbReference>
<feature type="domain" description="DUF6850" evidence="2">
    <location>
        <begin position="56"/>
        <end position="512"/>
    </location>
</feature>
<sequence length="512" mass="57591">MIRLYIISLCFIIGTGTACANDTTRISRIDTTGLRERIRINNAPVSLFTDVFYNSPALKYFARNNSLTQLSLGFNQYKQDLYQVQKGSGQKVFGFEADAYQKNKKDVVWGNASYQNGKRYQVNWNESSDLQLIYPYVMADTVGGDLSYEEYAFSGGYALKLNQTTLGITGKYRALIEYRNIDPRPKNVTSDLEISIGVSHPVNRAYEIALGLSARKYTQDNQLKFFSELGGPVVYHMVGMGVANQLLTGNKLNAFYDGSGSGIQVQLIPMNKNGFFSSFAYNRFSFEKVIRDLQALPVSDLTATTIKGEFAYLKNNGQNHYGIKASILKEQRIGVESRFDNRGPDNYVKISSDKRYRNDRSDLNLAFIYGQQKNKDLSWTVNANLGLLSNETQYIEPTRSMEFSAIHTTIDAQFSLPAGQSLIQAGAGFTLLRNTKGTKSWPDLVSASAAQQMLLTNFAYLTSNYNQLNLFLRWDRPMIKGMGVFLKSNWEHTTFDSFHKGNQCILSAGITF</sequence>
<reference evidence="3 4" key="1">
    <citation type="submission" date="2020-08" db="EMBL/GenBank/DDBJ databases">
        <title>Genomic Encyclopedia of Type Strains, Phase IV (KMG-V): Genome sequencing to study the core and pangenomes of soil and plant-associated prokaryotes.</title>
        <authorList>
            <person name="Whitman W."/>
        </authorList>
    </citation>
    <scope>NUCLEOTIDE SEQUENCE [LARGE SCALE GENOMIC DNA]</scope>
    <source>
        <strain evidence="3 4">S3M1</strain>
    </source>
</reference>
<dbReference type="PROSITE" id="PS51257">
    <property type="entry name" value="PROKAR_LIPOPROTEIN"/>
    <property type="match status" value="1"/>
</dbReference>
<evidence type="ECO:0000313" key="3">
    <source>
        <dbReference type="EMBL" id="MBB5636921.1"/>
    </source>
</evidence>
<evidence type="ECO:0000313" key="4">
    <source>
        <dbReference type="Proteomes" id="UP000537204"/>
    </source>
</evidence>
<proteinExistence type="predicted"/>
<feature type="chain" id="PRO_5030714190" description="DUF6850 domain-containing protein" evidence="1">
    <location>
        <begin position="21"/>
        <end position="512"/>
    </location>
</feature>
<dbReference type="Proteomes" id="UP000537204">
    <property type="component" value="Unassembled WGS sequence"/>
</dbReference>
<accession>A0A7W9DZF5</accession>
<evidence type="ECO:0000259" key="2">
    <source>
        <dbReference type="Pfam" id="PF21012"/>
    </source>
</evidence>
<name>A0A7W9DZF5_9SPHI</name>
<organism evidence="3 4">
    <name type="scientific">Pedobacter cryoconitis</name>
    <dbReference type="NCBI Taxonomy" id="188932"/>
    <lineage>
        <taxon>Bacteria</taxon>
        <taxon>Pseudomonadati</taxon>
        <taxon>Bacteroidota</taxon>
        <taxon>Sphingobacteriia</taxon>
        <taxon>Sphingobacteriales</taxon>
        <taxon>Sphingobacteriaceae</taxon>
        <taxon>Pedobacter</taxon>
    </lineage>
</organism>
<protein>
    <recommendedName>
        <fullName evidence="2">DUF6850 domain-containing protein</fullName>
    </recommendedName>
</protein>
<keyword evidence="1" id="KW-0732">Signal</keyword>
<feature type="signal peptide" evidence="1">
    <location>
        <begin position="1"/>
        <end position="20"/>
    </location>
</feature>